<keyword evidence="2" id="KW-1185">Reference proteome</keyword>
<sequence>MAVAAAEAVVRRLLEECASFEPDDGYDEAVAGRLPALPARGDAAAAHSFSLAYKEVGNSLFSDGRFLWALRTYLMGVHVLECVAYDSPDLMLYDLSVRAFCVASFSNAALCALRLEAHELAARLCDAGLRFRPEGQELAKLLLRKAHSLLERPRHADADAAVECLRRAAAAGGGRPVAALLLKAQQAAREQRRAAERALFGGRGLGGARLCASSDARHEVSEGTRRGYAALLGTAAAREFIPAELREARGEAPPRADAAAARAHFCSAEAAAREAGLQREAAHACFGKAAAASGMGQWREAADEFGAYLAAREALGGDDPPLGVSYARFHAGQAHAQLGETAAAVEQLEAYLVEAGRLAELKLRTVDSWGNEIFTELDKEMQRQRQWMACGRCKYSAYRMLASLLVHRAEGEAEPRAREQRLRRALAHAEAAVGDASSKEERDDATAECEAIGRLLRAE</sequence>
<dbReference type="SUPFAM" id="SSF48452">
    <property type="entry name" value="TPR-like"/>
    <property type="match status" value="2"/>
</dbReference>
<evidence type="ECO:0000313" key="2">
    <source>
        <dbReference type="Proteomes" id="UP001515480"/>
    </source>
</evidence>
<dbReference type="Proteomes" id="UP001515480">
    <property type="component" value="Unassembled WGS sequence"/>
</dbReference>
<dbReference type="EMBL" id="JBGBPQ010000006">
    <property type="protein sequence ID" value="KAL1522279.1"/>
    <property type="molecule type" value="Genomic_DNA"/>
</dbReference>
<evidence type="ECO:0008006" key="3">
    <source>
        <dbReference type="Google" id="ProtNLM"/>
    </source>
</evidence>
<reference evidence="1 2" key="1">
    <citation type="journal article" date="2024" name="Science">
        <title>Giant polyketide synthase enzymes in the biosynthesis of giant marine polyether toxins.</title>
        <authorList>
            <person name="Fallon T.R."/>
            <person name="Shende V.V."/>
            <person name="Wierzbicki I.H."/>
            <person name="Pendleton A.L."/>
            <person name="Watervoot N.F."/>
            <person name="Auber R.P."/>
            <person name="Gonzalez D.J."/>
            <person name="Wisecaver J.H."/>
            <person name="Moore B.S."/>
        </authorList>
    </citation>
    <scope>NUCLEOTIDE SEQUENCE [LARGE SCALE GENOMIC DNA]</scope>
    <source>
        <strain evidence="1 2">12B1</strain>
    </source>
</reference>
<organism evidence="1 2">
    <name type="scientific">Prymnesium parvum</name>
    <name type="common">Toxic golden alga</name>
    <dbReference type="NCBI Taxonomy" id="97485"/>
    <lineage>
        <taxon>Eukaryota</taxon>
        <taxon>Haptista</taxon>
        <taxon>Haptophyta</taxon>
        <taxon>Prymnesiophyceae</taxon>
        <taxon>Prymnesiales</taxon>
        <taxon>Prymnesiaceae</taxon>
        <taxon>Prymnesium</taxon>
    </lineage>
</organism>
<evidence type="ECO:0000313" key="1">
    <source>
        <dbReference type="EMBL" id="KAL1522279.1"/>
    </source>
</evidence>
<protein>
    <recommendedName>
        <fullName evidence="3">KIF-binding protein</fullName>
    </recommendedName>
</protein>
<dbReference type="AlphaFoldDB" id="A0AB34JNV6"/>
<name>A0AB34JNV6_PRYPA</name>
<comment type="caution">
    <text evidence="1">The sequence shown here is derived from an EMBL/GenBank/DDBJ whole genome shotgun (WGS) entry which is preliminary data.</text>
</comment>
<accession>A0AB34JNV6</accession>
<gene>
    <name evidence="1" type="ORF">AB1Y20_017273</name>
</gene>
<dbReference type="Gene3D" id="1.25.40.10">
    <property type="entry name" value="Tetratricopeptide repeat domain"/>
    <property type="match status" value="1"/>
</dbReference>
<dbReference type="InterPro" id="IPR011990">
    <property type="entry name" value="TPR-like_helical_dom_sf"/>
</dbReference>
<proteinExistence type="predicted"/>